<dbReference type="NCBIfam" id="TIGR02665">
    <property type="entry name" value="molyb_mobA"/>
    <property type="match status" value="1"/>
</dbReference>
<dbReference type="CDD" id="cd02503">
    <property type="entry name" value="MobA"/>
    <property type="match status" value="1"/>
</dbReference>
<keyword evidence="3 8" id="KW-0479">Metal-binding</keyword>
<reference evidence="10 11" key="1">
    <citation type="submission" date="2024-02" db="EMBL/GenBank/DDBJ databases">
        <title>Genome analysis and characterization of Microbaculum marinisediminis sp. nov., isolated from marine sediment.</title>
        <authorList>
            <person name="Du Z.-J."/>
            <person name="Ye Y.-Q."/>
            <person name="Zhang Z.-R."/>
            <person name="Yuan S.-M."/>
            <person name="Zhang X.-Y."/>
        </authorList>
    </citation>
    <scope>NUCLEOTIDE SEQUENCE [LARGE SCALE GENOMIC DNA]</scope>
    <source>
        <strain evidence="10 11">SDUM1044001</strain>
    </source>
</reference>
<keyword evidence="11" id="KW-1185">Reference proteome</keyword>
<evidence type="ECO:0000256" key="5">
    <source>
        <dbReference type="ARBA" id="ARBA00022842"/>
    </source>
</evidence>
<dbReference type="SUPFAM" id="SSF53448">
    <property type="entry name" value="Nucleotide-diphospho-sugar transferases"/>
    <property type="match status" value="1"/>
</dbReference>
<dbReference type="Proteomes" id="UP001378188">
    <property type="component" value="Unassembled WGS sequence"/>
</dbReference>
<comment type="caution">
    <text evidence="10">The sequence shown here is derived from an EMBL/GenBank/DDBJ whole genome shotgun (WGS) entry which is preliminary data.</text>
</comment>
<keyword evidence="1 8" id="KW-0963">Cytoplasm</keyword>
<keyword evidence="6 8" id="KW-0342">GTP-binding</keyword>
<comment type="domain">
    <text evidence="8">The N-terminal domain determines nucleotide recognition and specific binding, while the C-terminal domain determines the specific binding to the target protein.</text>
</comment>
<dbReference type="EMBL" id="JAZHOF010000011">
    <property type="protein sequence ID" value="MEJ8574404.1"/>
    <property type="molecule type" value="Genomic_DNA"/>
</dbReference>
<dbReference type="HAMAP" id="MF_00316">
    <property type="entry name" value="MobA"/>
    <property type="match status" value="1"/>
</dbReference>
<organism evidence="10 11">
    <name type="scientific">Microbaculum marinum</name>
    <dbReference type="NCBI Taxonomy" id="1764581"/>
    <lineage>
        <taxon>Bacteria</taxon>
        <taxon>Pseudomonadati</taxon>
        <taxon>Pseudomonadota</taxon>
        <taxon>Alphaproteobacteria</taxon>
        <taxon>Hyphomicrobiales</taxon>
        <taxon>Tepidamorphaceae</taxon>
        <taxon>Microbaculum</taxon>
    </lineage>
</organism>
<sequence length="228" mass="24512">MNNVTGHDETLLNDNARWASLTVGCVLAGGLSRRMGGGDKSLRDLGGQPMLARVLDRLKPQVGEFVINANGDPDRFAAFGAPVTPDPVPGFAGPLAGVLAGMRWAERHAPKARWVVTVATDTPFFPANLVTRLVGAAGHHETMIALAKSGDRVHPVFGLWPVALADDLEAAIRDEELRKVLVWVHRHPHVEVIFSGPVIDGTEIDPFFNVNTPEDMEVAEALAEELPA</sequence>
<accession>A0AAW9RYC0</accession>
<dbReference type="RefSeq" id="WP_340332100.1">
    <property type="nucleotide sequence ID" value="NZ_JAZHOF010000011.1"/>
</dbReference>
<name>A0AAW9RYC0_9HYPH</name>
<comment type="subcellular location">
    <subcellularLocation>
        <location evidence="8">Cytoplasm</location>
    </subcellularLocation>
</comment>
<dbReference type="InterPro" id="IPR029044">
    <property type="entry name" value="Nucleotide-diphossugar_trans"/>
</dbReference>
<dbReference type="PANTHER" id="PTHR19136">
    <property type="entry name" value="MOLYBDENUM COFACTOR GUANYLYLTRANSFERASE"/>
    <property type="match status" value="1"/>
</dbReference>
<evidence type="ECO:0000256" key="4">
    <source>
        <dbReference type="ARBA" id="ARBA00022741"/>
    </source>
</evidence>
<proteinExistence type="inferred from homology"/>
<feature type="binding site" evidence="8">
    <location>
        <position position="40"/>
    </location>
    <ligand>
        <name>GTP</name>
        <dbReference type="ChEBI" id="CHEBI:37565"/>
    </ligand>
</feature>
<evidence type="ECO:0000256" key="8">
    <source>
        <dbReference type="HAMAP-Rule" id="MF_00316"/>
    </source>
</evidence>
<protein>
    <recommendedName>
        <fullName evidence="8">Molybdenum cofactor guanylyltransferase</fullName>
        <shortName evidence="8">MoCo guanylyltransferase</shortName>
        <ecNumber evidence="8">2.7.7.77</ecNumber>
    </recommendedName>
    <alternativeName>
        <fullName evidence="8">GTP:molybdopterin guanylyltransferase</fullName>
    </alternativeName>
    <alternativeName>
        <fullName evidence="8">Mo-MPT guanylyltransferase</fullName>
    </alternativeName>
    <alternativeName>
        <fullName evidence="8">Molybdopterin guanylyltransferase</fullName>
    </alternativeName>
    <alternativeName>
        <fullName evidence="8">Molybdopterin-guanine dinucleotide synthase</fullName>
        <shortName evidence="8">MGD synthase</shortName>
    </alternativeName>
</protein>
<evidence type="ECO:0000256" key="7">
    <source>
        <dbReference type="ARBA" id="ARBA00023150"/>
    </source>
</evidence>
<dbReference type="EC" id="2.7.7.77" evidence="8"/>
<evidence type="ECO:0000256" key="1">
    <source>
        <dbReference type="ARBA" id="ARBA00022490"/>
    </source>
</evidence>
<feature type="binding site" evidence="8">
    <location>
        <position position="121"/>
    </location>
    <ligand>
        <name>Mg(2+)</name>
        <dbReference type="ChEBI" id="CHEBI:18420"/>
    </ligand>
</feature>
<comment type="similarity">
    <text evidence="8">Belongs to the MobA family.</text>
</comment>
<dbReference type="InterPro" id="IPR025877">
    <property type="entry name" value="MobA-like_NTP_Trfase"/>
</dbReference>
<evidence type="ECO:0000259" key="9">
    <source>
        <dbReference type="Pfam" id="PF12804"/>
    </source>
</evidence>
<dbReference type="GO" id="GO:0061603">
    <property type="term" value="F:molybdenum cofactor guanylyltransferase activity"/>
    <property type="evidence" value="ECO:0007669"/>
    <property type="project" value="UniProtKB-EC"/>
</dbReference>
<evidence type="ECO:0000256" key="2">
    <source>
        <dbReference type="ARBA" id="ARBA00022679"/>
    </source>
</evidence>
<feature type="domain" description="MobA-like NTP transferase" evidence="9">
    <location>
        <begin position="24"/>
        <end position="182"/>
    </location>
</feature>
<comment type="subunit">
    <text evidence="8">Monomer.</text>
</comment>
<dbReference type="AlphaFoldDB" id="A0AAW9RYC0"/>
<gene>
    <name evidence="8 10" type="primary">mobA</name>
    <name evidence="10" type="ORF">V3328_23175</name>
</gene>
<dbReference type="InterPro" id="IPR013482">
    <property type="entry name" value="Molybde_CF_guanTrfase"/>
</dbReference>
<keyword evidence="2 8" id="KW-0808">Transferase</keyword>
<dbReference type="GO" id="GO:0005737">
    <property type="term" value="C:cytoplasm"/>
    <property type="evidence" value="ECO:0007669"/>
    <property type="project" value="UniProtKB-SubCell"/>
</dbReference>
<feature type="binding site" evidence="8">
    <location>
        <position position="121"/>
    </location>
    <ligand>
        <name>GTP</name>
        <dbReference type="ChEBI" id="CHEBI:37565"/>
    </ligand>
</feature>
<keyword evidence="10" id="KW-0548">Nucleotidyltransferase</keyword>
<comment type="function">
    <text evidence="8">Transfers a GMP moiety from GTP to Mo-molybdopterin (Mo-MPT) cofactor (Moco or molybdenum cofactor) to form Mo-molybdopterin guanine dinucleotide (Mo-MGD) cofactor.</text>
</comment>
<comment type="catalytic activity">
    <reaction evidence="8">
        <text>Mo-molybdopterin + GTP + H(+) = Mo-molybdopterin guanine dinucleotide + diphosphate</text>
        <dbReference type="Rhea" id="RHEA:34243"/>
        <dbReference type="ChEBI" id="CHEBI:15378"/>
        <dbReference type="ChEBI" id="CHEBI:33019"/>
        <dbReference type="ChEBI" id="CHEBI:37565"/>
        <dbReference type="ChEBI" id="CHEBI:71302"/>
        <dbReference type="ChEBI" id="CHEBI:71310"/>
        <dbReference type="EC" id="2.7.7.77"/>
    </reaction>
</comment>
<dbReference type="PANTHER" id="PTHR19136:SF81">
    <property type="entry name" value="MOLYBDENUM COFACTOR GUANYLYLTRANSFERASE"/>
    <property type="match status" value="1"/>
</dbReference>
<keyword evidence="5 8" id="KW-0460">Magnesium</keyword>
<dbReference type="Pfam" id="PF12804">
    <property type="entry name" value="NTP_transf_3"/>
    <property type="match status" value="1"/>
</dbReference>
<comment type="cofactor">
    <cofactor evidence="8">
        <name>Mg(2+)</name>
        <dbReference type="ChEBI" id="CHEBI:18420"/>
    </cofactor>
</comment>
<feature type="binding site" evidence="8">
    <location>
        <position position="68"/>
    </location>
    <ligand>
        <name>GTP</name>
        <dbReference type="ChEBI" id="CHEBI:37565"/>
    </ligand>
</feature>
<evidence type="ECO:0000256" key="6">
    <source>
        <dbReference type="ARBA" id="ARBA00023134"/>
    </source>
</evidence>
<feature type="binding site" evidence="8">
    <location>
        <begin position="27"/>
        <end position="29"/>
    </location>
    <ligand>
        <name>GTP</name>
        <dbReference type="ChEBI" id="CHEBI:37565"/>
    </ligand>
</feature>
<keyword evidence="7 8" id="KW-0501">Molybdenum cofactor biosynthesis</keyword>
<dbReference type="GO" id="GO:1902758">
    <property type="term" value="P:bis(molybdopterin guanine dinucleotide)molybdenum biosynthetic process"/>
    <property type="evidence" value="ECO:0007669"/>
    <property type="project" value="TreeGrafter"/>
</dbReference>
<evidence type="ECO:0000256" key="3">
    <source>
        <dbReference type="ARBA" id="ARBA00022723"/>
    </source>
</evidence>
<dbReference type="GO" id="GO:0046872">
    <property type="term" value="F:metal ion binding"/>
    <property type="evidence" value="ECO:0007669"/>
    <property type="project" value="UniProtKB-KW"/>
</dbReference>
<feature type="binding site" evidence="8">
    <location>
        <position position="86"/>
    </location>
    <ligand>
        <name>GTP</name>
        <dbReference type="ChEBI" id="CHEBI:37565"/>
    </ligand>
</feature>
<dbReference type="GO" id="GO:0005525">
    <property type="term" value="F:GTP binding"/>
    <property type="evidence" value="ECO:0007669"/>
    <property type="project" value="UniProtKB-UniRule"/>
</dbReference>
<evidence type="ECO:0000313" key="11">
    <source>
        <dbReference type="Proteomes" id="UP001378188"/>
    </source>
</evidence>
<keyword evidence="4 8" id="KW-0547">Nucleotide-binding</keyword>
<dbReference type="Gene3D" id="3.90.550.10">
    <property type="entry name" value="Spore Coat Polysaccharide Biosynthesis Protein SpsA, Chain A"/>
    <property type="match status" value="1"/>
</dbReference>
<evidence type="ECO:0000313" key="10">
    <source>
        <dbReference type="EMBL" id="MEJ8574404.1"/>
    </source>
</evidence>